<dbReference type="Proteomes" id="UP000220251">
    <property type="component" value="Unassembled WGS sequence"/>
</dbReference>
<name>A0A0H5DN58_9BACT</name>
<comment type="catalytic activity">
    <reaction evidence="3 4">
        <text>an acyl phosphate + H2O = a carboxylate + phosphate + H(+)</text>
        <dbReference type="Rhea" id="RHEA:14965"/>
        <dbReference type="ChEBI" id="CHEBI:15377"/>
        <dbReference type="ChEBI" id="CHEBI:15378"/>
        <dbReference type="ChEBI" id="CHEBI:29067"/>
        <dbReference type="ChEBI" id="CHEBI:43474"/>
        <dbReference type="ChEBI" id="CHEBI:59918"/>
        <dbReference type="EC" id="3.6.1.7"/>
    </reaction>
</comment>
<dbReference type="PANTHER" id="PTHR47268:SF4">
    <property type="entry name" value="ACYLPHOSPHATASE"/>
    <property type="match status" value="1"/>
</dbReference>
<dbReference type="AlphaFoldDB" id="A0A0H5DN58"/>
<dbReference type="SUPFAM" id="SSF54975">
    <property type="entry name" value="Acylphosphatase/BLUF domain-like"/>
    <property type="match status" value="1"/>
</dbReference>
<evidence type="ECO:0000256" key="2">
    <source>
        <dbReference type="ARBA" id="ARBA00012150"/>
    </source>
</evidence>
<feature type="domain" description="Acylphosphatase-like" evidence="6">
    <location>
        <begin position="7"/>
        <end position="94"/>
    </location>
</feature>
<dbReference type="RefSeq" id="WP_098037379.1">
    <property type="nucleotide sequence ID" value="NZ_CWGJ01000001.1"/>
</dbReference>
<dbReference type="OrthoDB" id="9808093at2"/>
<keyword evidence="4 7" id="KW-0378">Hydrolase</keyword>
<dbReference type="PROSITE" id="PS00150">
    <property type="entry name" value="ACYLPHOSPHATASE_1"/>
    <property type="match status" value="1"/>
</dbReference>
<evidence type="ECO:0000256" key="3">
    <source>
        <dbReference type="ARBA" id="ARBA00047645"/>
    </source>
</evidence>
<comment type="similarity">
    <text evidence="1 5">Belongs to the acylphosphatase family.</text>
</comment>
<sequence>MTDNPVELFAKVHGRVQGVFFRATVERFAKEMGIRGFVENKADGTVEIVAQGTKQDLEMLIHRIQEHPGEAEIDSMNTNFREIAAPLTGFKVKR</sequence>
<dbReference type="InterPro" id="IPR001792">
    <property type="entry name" value="Acylphosphatase-like_dom"/>
</dbReference>
<evidence type="ECO:0000256" key="4">
    <source>
        <dbReference type="PROSITE-ProRule" id="PRU00520"/>
    </source>
</evidence>
<evidence type="ECO:0000259" key="6">
    <source>
        <dbReference type="PROSITE" id="PS51160"/>
    </source>
</evidence>
<organism evidence="7 8">
    <name type="scientific">Estrella lausannensis</name>
    <dbReference type="NCBI Taxonomy" id="483423"/>
    <lineage>
        <taxon>Bacteria</taxon>
        <taxon>Pseudomonadati</taxon>
        <taxon>Chlamydiota</taxon>
        <taxon>Chlamydiia</taxon>
        <taxon>Parachlamydiales</taxon>
        <taxon>Candidatus Criblamydiaceae</taxon>
        <taxon>Estrella</taxon>
    </lineage>
</organism>
<accession>A0A0H5DN58</accession>
<gene>
    <name evidence="7" type="ORF">ELAC_0166</name>
</gene>
<keyword evidence="8" id="KW-1185">Reference proteome</keyword>
<evidence type="ECO:0000313" key="7">
    <source>
        <dbReference type="EMBL" id="CRX37527.1"/>
    </source>
</evidence>
<dbReference type="Pfam" id="PF00708">
    <property type="entry name" value="Acylphosphatase"/>
    <property type="match status" value="1"/>
</dbReference>
<dbReference type="PRINTS" id="PR00112">
    <property type="entry name" value="ACYLPHPHTASE"/>
</dbReference>
<feature type="active site" evidence="4">
    <location>
        <position position="40"/>
    </location>
</feature>
<evidence type="ECO:0000256" key="5">
    <source>
        <dbReference type="RuleBase" id="RU004168"/>
    </source>
</evidence>
<feature type="active site" evidence="4">
    <location>
        <position position="22"/>
    </location>
</feature>
<evidence type="ECO:0000313" key="8">
    <source>
        <dbReference type="Proteomes" id="UP000220251"/>
    </source>
</evidence>
<reference evidence="8" key="1">
    <citation type="submission" date="2015-06" db="EMBL/GenBank/DDBJ databases">
        <authorList>
            <person name="Bertelli C."/>
        </authorList>
    </citation>
    <scope>NUCLEOTIDE SEQUENCE [LARGE SCALE GENOMIC DNA]</scope>
    <source>
        <strain evidence="8">CRIB-30</strain>
    </source>
</reference>
<dbReference type="PANTHER" id="PTHR47268">
    <property type="entry name" value="ACYLPHOSPHATASE"/>
    <property type="match status" value="1"/>
</dbReference>
<dbReference type="EC" id="3.6.1.7" evidence="2 4"/>
<evidence type="ECO:0000256" key="1">
    <source>
        <dbReference type="ARBA" id="ARBA00005614"/>
    </source>
</evidence>
<dbReference type="InterPro" id="IPR020456">
    <property type="entry name" value="Acylphosphatase"/>
</dbReference>
<dbReference type="EMBL" id="CWGJ01000001">
    <property type="protein sequence ID" value="CRX37527.1"/>
    <property type="molecule type" value="Genomic_DNA"/>
</dbReference>
<dbReference type="InterPro" id="IPR017968">
    <property type="entry name" value="Acylphosphatase_CS"/>
</dbReference>
<protein>
    <recommendedName>
        <fullName evidence="2 4">acylphosphatase</fullName>
        <ecNumber evidence="2 4">3.6.1.7</ecNumber>
    </recommendedName>
</protein>
<dbReference type="GO" id="GO:0003998">
    <property type="term" value="F:acylphosphatase activity"/>
    <property type="evidence" value="ECO:0007669"/>
    <property type="project" value="UniProtKB-EC"/>
</dbReference>
<proteinExistence type="inferred from homology"/>
<dbReference type="PROSITE" id="PS51160">
    <property type="entry name" value="ACYLPHOSPHATASE_3"/>
    <property type="match status" value="1"/>
</dbReference>
<dbReference type="InterPro" id="IPR036046">
    <property type="entry name" value="Acylphosphatase-like_dom_sf"/>
</dbReference>
<dbReference type="Gene3D" id="3.30.70.100">
    <property type="match status" value="1"/>
</dbReference>